<evidence type="ECO:0000313" key="2">
    <source>
        <dbReference type="WBParaSite" id="MCU_003332-RA"/>
    </source>
</evidence>
<feature type="signal peptide" evidence="1">
    <location>
        <begin position="1"/>
        <end position="19"/>
    </location>
</feature>
<dbReference type="AlphaFoldDB" id="A0A5K3EV39"/>
<dbReference type="WBParaSite" id="MCU_003332-RA">
    <property type="protein sequence ID" value="MCU_003332-RA"/>
    <property type="gene ID" value="MCU_003332"/>
</dbReference>
<evidence type="ECO:0000256" key="1">
    <source>
        <dbReference type="SAM" id="SignalP"/>
    </source>
</evidence>
<organism evidence="2">
    <name type="scientific">Mesocestoides corti</name>
    <name type="common">Flatworm</name>
    <dbReference type="NCBI Taxonomy" id="53468"/>
    <lineage>
        <taxon>Eukaryota</taxon>
        <taxon>Metazoa</taxon>
        <taxon>Spiralia</taxon>
        <taxon>Lophotrochozoa</taxon>
        <taxon>Platyhelminthes</taxon>
        <taxon>Cestoda</taxon>
        <taxon>Eucestoda</taxon>
        <taxon>Cyclophyllidea</taxon>
        <taxon>Mesocestoididae</taxon>
        <taxon>Mesocestoides</taxon>
    </lineage>
</organism>
<feature type="chain" id="PRO_5024438903" evidence="1">
    <location>
        <begin position="20"/>
        <end position="62"/>
    </location>
</feature>
<accession>A0A5K3EV39</accession>
<protein>
    <submittedName>
        <fullName evidence="2">Secreted protein</fullName>
    </submittedName>
</protein>
<keyword evidence="1" id="KW-0732">Signal</keyword>
<name>A0A5K3EV39_MESCO</name>
<reference evidence="2" key="1">
    <citation type="submission" date="2019-11" db="UniProtKB">
        <authorList>
            <consortium name="WormBaseParasite"/>
        </authorList>
    </citation>
    <scope>IDENTIFICATION</scope>
</reference>
<proteinExistence type="predicted"/>
<sequence length="62" mass="6865">MPTSVLLLIPTLFTKRFHCASCSVRAAGVVCCRPSVSYSTKTKQSGRDLSLRPPNLRLARWS</sequence>